<reference evidence="3" key="1">
    <citation type="journal article" date="2019" name="Int. J. Syst. Evol. Microbiol.">
        <title>The Global Catalogue of Microorganisms (GCM) 10K type strain sequencing project: providing services to taxonomists for standard genome sequencing and annotation.</title>
        <authorList>
            <consortium name="The Broad Institute Genomics Platform"/>
            <consortium name="The Broad Institute Genome Sequencing Center for Infectious Disease"/>
            <person name="Wu L."/>
            <person name="Ma J."/>
        </authorList>
    </citation>
    <scope>NUCLEOTIDE SEQUENCE [LARGE SCALE GENOMIC DNA]</scope>
    <source>
        <strain evidence="3">JCM 17927</strain>
    </source>
</reference>
<dbReference type="EMBL" id="BAABHD010000079">
    <property type="protein sequence ID" value="GAA4465451.1"/>
    <property type="molecule type" value="Genomic_DNA"/>
</dbReference>
<evidence type="ECO:0000259" key="1">
    <source>
        <dbReference type="Pfam" id="PF00144"/>
    </source>
</evidence>
<dbReference type="RefSeq" id="WP_345247462.1">
    <property type="nucleotide sequence ID" value="NZ_BAABHD010000079.1"/>
</dbReference>
<name>A0ABP8NHB3_9BACT</name>
<dbReference type="PANTHER" id="PTHR46825:SF9">
    <property type="entry name" value="BETA-LACTAMASE-RELATED DOMAIN-CONTAINING PROTEIN"/>
    <property type="match status" value="1"/>
</dbReference>
<dbReference type="Proteomes" id="UP001501175">
    <property type="component" value="Unassembled WGS sequence"/>
</dbReference>
<dbReference type="Gene3D" id="3.40.710.10">
    <property type="entry name" value="DD-peptidase/beta-lactamase superfamily"/>
    <property type="match status" value="1"/>
</dbReference>
<dbReference type="PANTHER" id="PTHR46825">
    <property type="entry name" value="D-ALANYL-D-ALANINE-CARBOXYPEPTIDASE/ENDOPEPTIDASE AMPH"/>
    <property type="match status" value="1"/>
</dbReference>
<feature type="domain" description="Beta-lactamase-related" evidence="1">
    <location>
        <begin position="69"/>
        <end position="382"/>
    </location>
</feature>
<dbReference type="SUPFAM" id="SSF56601">
    <property type="entry name" value="beta-lactamase/transpeptidase-like"/>
    <property type="match status" value="1"/>
</dbReference>
<dbReference type="InterPro" id="IPR050491">
    <property type="entry name" value="AmpC-like"/>
</dbReference>
<keyword evidence="3" id="KW-1185">Reference proteome</keyword>
<gene>
    <name evidence="2" type="ORF">GCM10023189_46100</name>
</gene>
<proteinExistence type="predicted"/>
<sequence length="494" mass="54701">MKTFIVKALPLVRVLSYTFFLTIALLITAATGDKRFPSYMNLVAQRNDLARKPIPPRILDRKRIAAVADSLARMYMSAGTVPGLTIAVAKDGEIVVARGYGKTDIEMGVAAHPDAVLKIGSITKQFTAAIIMRLVEAGKLELDDPITKYLPDYPVQGRLVTIHHLLNHTSGIRSYTGLDKAHRQREFRLDLSYAEMVNLFGKQPFDFEPGTKYQYNNSGYYLLGEIISRLTGMPYAEYVEHELLQPLGLTHTYYCDDRRIIQNRAKGYEFEGNKLTNTNYISMAIPGPAGALCSTVGDLVRWTHLLHSGKVVTPISLQLMTSPTVLESGDTLGYGYGLQLSEIGGYFQVYHGGSVNGFLSGLAHYPEAGLTVAVLTNSGKGSPGLLVKELARTALNAPMRDLPLTAQEVARYEGTYKYQSTVRTRDIRVFGENGKLHVQAAGLRPYRLLYQGNHTFIPTVDDDDRLIFSVTNGIAQGFKHHEGRWTVTPALRKP</sequence>
<dbReference type="Pfam" id="PF00144">
    <property type="entry name" value="Beta-lactamase"/>
    <property type="match status" value="1"/>
</dbReference>
<accession>A0ABP8NHB3</accession>
<evidence type="ECO:0000313" key="3">
    <source>
        <dbReference type="Proteomes" id="UP001501175"/>
    </source>
</evidence>
<dbReference type="InterPro" id="IPR001466">
    <property type="entry name" value="Beta-lactam-related"/>
</dbReference>
<evidence type="ECO:0000313" key="2">
    <source>
        <dbReference type="EMBL" id="GAA4465451.1"/>
    </source>
</evidence>
<comment type="caution">
    <text evidence="2">The sequence shown here is derived from an EMBL/GenBank/DDBJ whole genome shotgun (WGS) entry which is preliminary data.</text>
</comment>
<protein>
    <recommendedName>
        <fullName evidence="1">Beta-lactamase-related domain-containing protein</fullName>
    </recommendedName>
</protein>
<dbReference type="InterPro" id="IPR012338">
    <property type="entry name" value="Beta-lactam/transpept-like"/>
</dbReference>
<organism evidence="2 3">
    <name type="scientific">Nibrella saemangeumensis</name>
    <dbReference type="NCBI Taxonomy" id="1084526"/>
    <lineage>
        <taxon>Bacteria</taxon>
        <taxon>Pseudomonadati</taxon>
        <taxon>Bacteroidota</taxon>
        <taxon>Cytophagia</taxon>
        <taxon>Cytophagales</taxon>
        <taxon>Spirosomataceae</taxon>
        <taxon>Nibrella</taxon>
    </lineage>
</organism>